<evidence type="ECO:0000256" key="2">
    <source>
        <dbReference type="ARBA" id="ARBA00005648"/>
    </source>
</evidence>
<evidence type="ECO:0000256" key="5">
    <source>
        <dbReference type="ARBA" id="ARBA00023136"/>
    </source>
</evidence>
<dbReference type="VEuPathDB" id="FungiDB:BDEG_25050"/>
<gene>
    <name evidence="9" type="ORF">BDEG_25050</name>
</gene>
<dbReference type="PANTHER" id="PTHR10984:SF25">
    <property type="entry name" value="ENDOPLASMIC RETICULUM-GOLGI INTERMEDIATE COMPARTMENT PROTEIN 3"/>
    <property type="match status" value="1"/>
</dbReference>
<comment type="similarity">
    <text evidence="2">Belongs to the ERGIC family.</text>
</comment>
<name>A0A177WMW5_BATDL</name>
<evidence type="ECO:0008006" key="11">
    <source>
        <dbReference type="Google" id="ProtNLM"/>
    </source>
</evidence>
<dbReference type="STRING" id="403673.A0A177WMW5"/>
<evidence type="ECO:0000313" key="10">
    <source>
        <dbReference type="Proteomes" id="UP000077115"/>
    </source>
</evidence>
<dbReference type="GO" id="GO:0030134">
    <property type="term" value="C:COPII-coated ER to Golgi transport vesicle"/>
    <property type="evidence" value="ECO:0007669"/>
    <property type="project" value="TreeGrafter"/>
</dbReference>
<dbReference type="EMBL" id="DS022306">
    <property type="protein sequence ID" value="OAJ41457.1"/>
    <property type="molecule type" value="Genomic_DNA"/>
</dbReference>
<keyword evidence="3 6" id="KW-0812">Transmembrane</keyword>
<evidence type="ECO:0000256" key="6">
    <source>
        <dbReference type="SAM" id="Phobius"/>
    </source>
</evidence>
<evidence type="ECO:0000259" key="7">
    <source>
        <dbReference type="Pfam" id="PF07970"/>
    </source>
</evidence>
<feature type="domain" description="Endoplasmic reticulum vesicle transporter C-terminal" evidence="7">
    <location>
        <begin position="168"/>
        <end position="338"/>
    </location>
</feature>
<dbReference type="PANTHER" id="PTHR10984">
    <property type="entry name" value="ENDOPLASMIC RETICULUM-GOLGI INTERMEDIATE COMPARTMENT PROTEIN"/>
    <property type="match status" value="1"/>
</dbReference>
<dbReference type="GO" id="GO:0006890">
    <property type="term" value="P:retrograde vesicle-mediated transport, Golgi to endoplasmic reticulum"/>
    <property type="evidence" value="ECO:0007669"/>
    <property type="project" value="TreeGrafter"/>
</dbReference>
<keyword evidence="4 6" id="KW-1133">Transmembrane helix</keyword>
<dbReference type="Pfam" id="PF13850">
    <property type="entry name" value="ERGIC_N"/>
    <property type="match status" value="1"/>
</dbReference>
<dbReference type="GO" id="GO:0000139">
    <property type="term" value="C:Golgi membrane"/>
    <property type="evidence" value="ECO:0007669"/>
    <property type="project" value="TreeGrafter"/>
</dbReference>
<feature type="transmembrane region" description="Helical" evidence="6">
    <location>
        <begin position="46"/>
        <end position="64"/>
    </location>
</feature>
<dbReference type="eggNOG" id="KOG2667">
    <property type="taxonomic scope" value="Eukaryota"/>
</dbReference>
<dbReference type="AlphaFoldDB" id="A0A177WMW5"/>
<dbReference type="InterPro" id="IPR012936">
    <property type="entry name" value="Erv_C"/>
</dbReference>
<evidence type="ECO:0000256" key="1">
    <source>
        <dbReference type="ARBA" id="ARBA00004141"/>
    </source>
</evidence>
<dbReference type="InterPro" id="IPR039542">
    <property type="entry name" value="Erv_N"/>
</dbReference>
<proteinExistence type="inferred from homology"/>
<dbReference type="InterPro" id="IPR045888">
    <property type="entry name" value="Erv"/>
</dbReference>
<dbReference type="GO" id="GO:0006888">
    <property type="term" value="P:endoplasmic reticulum to Golgi vesicle-mediated transport"/>
    <property type="evidence" value="ECO:0007669"/>
    <property type="project" value="TreeGrafter"/>
</dbReference>
<accession>A0A177WMW5</accession>
<dbReference type="OrthoDB" id="270930at2759"/>
<dbReference type="GO" id="GO:0005789">
    <property type="term" value="C:endoplasmic reticulum membrane"/>
    <property type="evidence" value="ECO:0007669"/>
    <property type="project" value="TreeGrafter"/>
</dbReference>
<feature type="domain" description="Endoplasmic reticulum vesicle transporter N-terminal" evidence="8">
    <location>
        <begin position="28"/>
        <end position="117"/>
    </location>
</feature>
<protein>
    <recommendedName>
        <fullName evidence="11">Endoplasmic reticulum vesicle transporter N-terminal domain-containing protein</fullName>
    </recommendedName>
</protein>
<organism evidence="9 10">
    <name type="scientific">Batrachochytrium dendrobatidis (strain JEL423)</name>
    <dbReference type="NCBI Taxonomy" id="403673"/>
    <lineage>
        <taxon>Eukaryota</taxon>
        <taxon>Fungi</taxon>
        <taxon>Fungi incertae sedis</taxon>
        <taxon>Chytridiomycota</taxon>
        <taxon>Chytridiomycota incertae sedis</taxon>
        <taxon>Chytridiomycetes</taxon>
        <taxon>Rhizophydiales</taxon>
        <taxon>Rhizophydiales incertae sedis</taxon>
        <taxon>Batrachochytrium</taxon>
    </lineage>
</organism>
<reference evidence="9 10" key="1">
    <citation type="submission" date="2006-10" db="EMBL/GenBank/DDBJ databases">
        <title>The Genome Sequence of Batrachochytrium dendrobatidis JEL423.</title>
        <authorList>
            <consortium name="The Broad Institute Genome Sequencing Platform"/>
            <person name="Birren B."/>
            <person name="Lander E."/>
            <person name="Galagan J."/>
            <person name="Cuomo C."/>
            <person name="Devon K."/>
            <person name="Jaffe D."/>
            <person name="Butler J."/>
            <person name="Alvarez P."/>
            <person name="Gnerre S."/>
            <person name="Grabherr M."/>
            <person name="Kleber M."/>
            <person name="Mauceli E."/>
            <person name="Brockman W."/>
            <person name="Young S."/>
            <person name="LaButti K."/>
            <person name="Sykes S."/>
            <person name="DeCaprio D."/>
            <person name="Crawford M."/>
            <person name="Koehrsen M."/>
            <person name="Engels R."/>
            <person name="Montgomery P."/>
            <person name="Pearson M."/>
            <person name="Howarth C."/>
            <person name="Larson L."/>
            <person name="White J."/>
            <person name="O'Leary S."/>
            <person name="Kodira C."/>
            <person name="Zeng Q."/>
            <person name="Yandava C."/>
            <person name="Alvarado L."/>
            <person name="Longcore J."/>
            <person name="James T."/>
        </authorList>
    </citation>
    <scope>NUCLEOTIDE SEQUENCE [LARGE SCALE GENOMIC DNA]</scope>
    <source>
        <strain evidence="9 10">JEL423</strain>
    </source>
</reference>
<evidence type="ECO:0000313" key="9">
    <source>
        <dbReference type="EMBL" id="OAJ41457.1"/>
    </source>
</evidence>
<dbReference type="Pfam" id="PF07970">
    <property type="entry name" value="COPIIcoated_ERV"/>
    <property type="match status" value="1"/>
</dbReference>
<comment type="subcellular location">
    <subcellularLocation>
        <location evidence="1">Membrane</location>
        <topology evidence="1">Multi-pass membrane protein</topology>
    </subcellularLocation>
</comment>
<evidence type="ECO:0000259" key="8">
    <source>
        <dbReference type="Pfam" id="PF13850"/>
    </source>
</evidence>
<keyword evidence="5 6" id="KW-0472">Membrane</keyword>
<reference evidence="9 10" key="2">
    <citation type="submission" date="2016-05" db="EMBL/GenBank/DDBJ databases">
        <title>Lineage-specific infection strategies underlie the spectrum of fungal disease in amphibians.</title>
        <authorList>
            <person name="Cuomo C.A."/>
            <person name="Farrer R.A."/>
            <person name="James T."/>
            <person name="Longcore J."/>
            <person name="Birren B."/>
        </authorList>
    </citation>
    <scope>NUCLEOTIDE SEQUENCE [LARGE SCALE GENOMIC DNA]</scope>
    <source>
        <strain evidence="9 10">JEL423</strain>
    </source>
</reference>
<evidence type="ECO:0000256" key="4">
    <source>
        <dbReference type="ARBA" id="ARBA00022989"/>
    </source>
</evidence>
<dbReference type="Proteomes" id="UP000077115">
    <property type="component" value="Unassembled WGS sequence"/>
</dbReference>
<sequence length="356" mass="40023">MSELRQRLVGGINSATGGSGSTGILSDLKKYDAYAKPLDDFRIRTISGALVTVVSTLVILFLTFSEFTDWYQKEMLPSLEVDKGRKEKMNINLNVTFYHMPCYLLSVDVMDVSGEHQNNLPHSMHKVRIDQLGNLLEKQKSELGNTNSSGVKKEIRDMALDPKYCGSCYGGVAPESKCCNTCEQVQEAYERSGWSFTDPDSIEQCVREGWSKRMETQINEACNIYGHIEVNKVQGNIHFAPGHSFQQNALHVHDLHDYNAPNGSFNFKHTIHELSFGESSSFVNPLDTVTKTPPTKYFSYQYYIKVVGTDISYLNGSQLTTNQFSVTEHEQDVTPLFGALPIGMPGKCQFCHCIYF</sequence>
<evidence type="ECO:0000256" key="3">
    <source>
        <dbReference type="ARBA" id="ARBA00022692"/>
    </source>
</evidence>